<keyword evidence="5 9" id="KW-0812">Transmembrane</keyword>
<keyword evidence="12" id="KW-1185">Reference proteome</keyword>
<dbReference type="PANTHER" id="PTHR43562">
    <property type="entry name" value="NAPA-TYPE SODIUM/HYDROGEN ANTIPORTER"/>
    <property type="match status" value="1"/>
</dbReference>
<dbReference type="GO" id="GO:0015297">
    <property type="term" value="F:antiporter activity"/>
    <property type="evidence" value="ECO:0007669"/>
    <property type="project" value="UniProtKB-KW"/>
</dbReference>
<feature type="transmembrane region" description="Helical" evidence="9">
    <location>
        <begin position="270"/>
        <end position="290"/>
    </location>
</feature>
<dbReference type="InterPro" id="IPR006153">
    <property type="entry name" value="Cation/H_exchanger_TM"/>
</dbReference>
<evidence type="ECO:0000256" key="9">
    <source>
        <dbReference type="SAM" id="Phobius"/>
    </source>
</evidence>
<reference evidence="11 12" key="1">
    <citation type="submission" date="2020-01" db="EMBL/GenBank/DDBJ databases">
        <title>Investigation of new actinobacteria for the biodesulphurisation of diesel fuel.</title>
        <authorList>
            <person name="Athi Narayanan S.M."/>
        </authorList>
    </citation>
    <scope>NUCLEOTIDE SEQUENCE [LARGE SCALE GENOMIC DNA]</scope>
    <source>
        <strain evidence="11 12">213E</strain>
    </source>
</reference>
<gene>
    <name evidence="11" type="ORF">GYA93_00235</name>
</gene>
<proteinExistence type="inferred from homology"/>
<comment type="subcellular location">
    <subcellularLocation>
        <location evidence="1">Membrane</location>
        <topology evidence="1">Multi-pass membrane protein</topology>
    </subcellularLocation>
</comment>
<accession>A0A7K3LIC6</accession>
<feature type="domain" description="Cation/H+ exchanger transmembrane" evidence="10">
    <location>
        <begin position="22"/>
        <end position="389"/>
    </location>
</feature>
<dbReference type="Gene3D" id="1.20.1530.20">
    <property type="match status" value="1"/>
</dbReference>
<feature type="transmembrane region" description="Helical" evidence="9">
    <location>
        <begin position="93"/>
        <end position="114"/>
    </location>
</feature>
<comment type="similarity">
    <text evidence="2">Belongs to the monovalent cation:proton antiporter 2 (CPA2) transporter (TC 2.A.37) family.</text>
</comment>
<evidence type="ECO:0000313" key="12">
    <source>
        <dbReference type="Proteomes" id="UP000466307"/>
    </source>
</evidence>
<dbReference type="AlphaFoldDB" id="A0A7K3LIC6"/>
<keyword evidence="6 9" id="KW-1133">Transmembrane helix</keyword>
<keyword evidence="3" id="KW-0813">Transport</keyword>
<dbReference type="Proteomes" id="UP000466307">
    <property type="component" value="Unassembled WGS sequence"/>
</dbReference>
<evidence type="ECO:0000259" key="10">
    <source>
        <dbReference type="Pfam" id="PF00999"/>
    </source>
</evidence>
<feature type="transmembrane region" description="Helical" evidence="9">
    <location>
        <begin position="302"/>
        <end position="321"/>
    </location>
</feature>
<name>A0A7K3LIC6_9ACTN</name>
<feature type="transmembrane region" description="Helical" evidence="9">
    <location>
        <begin position="120"/>
        <end position="142"/>
    </location>
</feature>
<dbReference type="PANTHER" id="PTHR43562:SF1">
    <property type="entry name" value="NA(+)_H(+) ANTIPORTER YJBQ-RELATED"/>
    <property type="match status" value="1"/>
</dbReference>
<feature type="transmembrane region" description="Helical" evidence="9">
    <location>
        <begin position="37"/>
        <end position="56"/>
    </location>
</feature>
<feature type="transmembrane region" description="Helical" evidence="9">
    <location>
        <begin position="12"/>
        <end position="30"/>
    </location>
</feature>
<evidence type="ECO:0000256" key="8">
    <source>
        <dbReference type="ARBA" id="ARBA00023136"/>
    </source>
</evidence>
<evidence type="ECO:0000256" key="6">
    <source>
        <dbReference type="ARBA" id="ARBA00022989"/>
    </source>
</evidence>
<dbReference type="Pfam" id="PF00999">
    <property type="entry name" value="Na_H_Exchanger"/>
    <property type="match status" value="1"/>
</dbReference>
<evidence type="ECO:0000256" key="5">
    <source>
        <dbReference type="ARBA" id="ARBA00022692"/>
    </source>
</evidence>
<feature type="transmembrane region" description="Helical" evidence="9">
    <location>
        <begin position="180"/>
        <end position="200"/>
    </location>
</feature>
<dbReference type="RefSeq" id="WP_059038296.1">
    <property type="nucleotide sequence ID" value="NZ_JAADZU010000001.1"/>
</dbReference>
<evidence type="ECO:0000256" key="2">
    <source>
        <dbReference type="ARBA" id="ARBA00005551"/>
    </source>
</evidence>
<dbReference type="GO" id="GO:1902600">
    <property type="term" value="P:proton transmembrane transport"/>
    <property type="evidence" value="ECO:0007669"/>
    <property type="project" value="InterPro"/>
</dbReference>
<sequence length="414" mass="42723">MIVLAEATSEASSATTLFWIAVAAVLAPLVARLTRRYVPEVVVLLVLGMLVGPYVLDVADPGSVAPVSQLGLGMLFLLAGFELDSSLLRGRTGAVAGGTWLVSLVIATVVLSLLVDTGDFTAHVAIAIAMTSTALGTLLPILKADGLLRLPLGRSVMAHGAIGELGPILAMSLLLTSRNLLGAVIVLVLFAIAVVFIARVPQHAARVPGLRSAITEMDAGTFQLSVRVVILLLASLMAVAAVFDLDVVLGAFAAGLILRRLIPEDSGVAGRLEVIGFGLLIPVFFVTSGMNIDPGAVAQHPGLWAILVVGIGVARGVPVWVSERFVGHAATPPDERQRVQVAFYAATGLPIIVAVTSVAVDGDLMSAQLASIMVAAGATTVLIFPLVARLLTRKDSTAVGDTDSDAAASDGQRY</sequence>
<feature type="transmembrane region" description="Helical" evidence="9">
    <location>
        <begin position="341"/>
        <end position="360"/>
    </location>
</feature>
<evidence type="ECO:0000256" key="1">
    <source>
        <dbReference type="ARBA" id="ARBA00004141"/>
    </source>
</evidence>
<organism evidence="11 12">
    <name type="scientific">Gordonia desulfuricans</name>
    <dbReference type="NCBI Taxonomy" id="89051"/>
    <lineage>
        <taxon>Bacteria</taxon>
        <taxon>Bacillati</taxon>
        <taxon>Actinomycetota</taxon>
        <taxon>Actinomycetes</taxon>
        <taxon>Mycobacteriales</taxon>
        <taxon>Gordoniaceae</taxon>
        <taxon>Gordonia</taxon>
    </lineage>
</organism>
<evidence type="ECO:0000256" key="3">
    <source>
        <dbReference type="ARBA" id="ARBA00022448"/>
    </source>
</evidence>
<evidence type="ECO:0000256" key="7">
    <source>
        <dbReference type="ARBA" id="ARBA00023065"/>
    </source>
</evidence>
<dbReference type="EMBL" id="JAADZU010000001">
    <property type="protein sequence ID" value="NDK88015.1"/>
    <property type="molecule type" value="Genomic_DNA"/>
</dbReference>
<feature type="transmembrane region" description="Helical" evidence="9">
    <location>
        <begin position="366"/>
        <end position="387"/>
    </location>
</feature>
<keyword evidence="7" id="KW-0406">Ion transport</keyword>
<feature type="transmembrane region" description="Helical" evidence="9">
    <location>
        <begin position="228"/>
        <end position="258"/>
    </location>
</feature>
<feature type="transmembrane region" description="Helical" evidence="9">
    <location>
        <begin position="62"/>
        <end position="81"/>
    </location>
</feature>
<dbReference type="GO" id="GO:0016020">
    <property type="term" value="C:membrane"/>
    <property type="evidence" value="ECO:0007669"/>
    <property type="project" value="UniProtKB-SubCell"/>
</dbReference>
<protein>
    <submittedName>
        <fullName evidence="11">Cation:proton antiporter</fullName>
    </submittedName>
</protein>
<evidence type="ECO:0000313" key="11">
    <source>
        <dbReference type="EMBL" id="NDK88015.1"/>
    </source>
</evidence>
<comment type="caution">
    <text evidence="11">The sequence shown here is derived from an EMBL/GenBank/DDBJ whole genome shotgun (WGS) entry which is preliminary data.</text>
</comment>
<keyword evidence="4" id="KW-0050">Antiport</keyword>
<dbReference type="InterPro" id="IPR038770">
    <property type="entry name" value="Na+/solute_symporter_sf"/>
</dbReference>
<keyword evidence="8 9" id="KW-0472">Membrane</keyword>
<evidence type="ECO:0000256" key="4">
    <source>
        <dbReference type="ARBA" id="ARBA00022449"/>
    </source>
</evidence>